<dbReference type="InterPro" id="IPR036866">
    <property type="entry name" value="RibonucZ/Hydroxyglut_hydro"/>
</dbReference>
<evidence type="ECO:0000313" key="2">
    <source>
        <dbReference type="Proteomes" id="UP000000561"/>
    </source>
</evidence>
<dbReference type="AlphaFoldDB" id="A0A0D1CU68"/>
<dbReference type="Gene3D" id="3.60.15.10">
    <property type="entry name" value="Ribonuclease Z/Hydroxyacylglutathione hydrolase-like"/>
    <property type="match status" value="1"/>
</dbReference>
<dbReference type="OrthoDB" id="10250730at2759"/>
<organism evidence="1 2">
    <name type="scientific">Mycosarcoma maydis</name>
    <name type="common">Corn smut fungus</name>
    <name type="synonym">Ustilago maydis</name>
    <dbReference type="NCBI Taxonomy" id="5270"/>
    <lineage>
        <taxon>Eukaryota</taxon>
        <taxon>Fungi</taxon>
        <taxon>Dikarya</taxon>
        <taxon>Basidiomycota</taxon>
        <taxon>Ustilaginomycotina</taxon>
        <taxon>Ustilaginomycetes</taxon>
        <taxon>Ustilaginales</taxon>
        <taxon>Ustilaginaceae</taxon>
        <taxon>Mycosarcoma</taxon>
    </lineage>
</organism>
<dbReference type="GeneID" id="23567915"/>
<dbReference type="RefSeq" id="XP_011388410.1">
    <property type="nucleotide sequence ID" value="XM_011390108.1"/>
</dbReference>
<reference evidence="1 2" key="1">
    <citation type="journal article" date="2006" name="Nature">
        <title>Insights from the genome of the biotrophic fungal plant pathogen Ustilago maydis.</title>
        <authorList>
            <person name="Kamper J."/>
            <person name="Kahmann R."/>
            <person name="Bolker M."/>
            <person name="Ma L.J."/>
            <person name="Brefort T."/>
            <person name="Saville B.J."/>
            <person name="Banuett F."/>
            <person name="Kronstad J.W."/>
            <person name="Gold S.E."/>
            <person name="Muller O."/>
            <person name="Perlin M.H."/>
            <person name="Wosten H.A."/>
            <person name="de Vries R."/>
            <person name="Ruiz-Herrera J."/>
            <person name="Reynaga-Pena C.G."/>
            <person name="Snetselaar K."/>
            <person name="McCann M."/>
            <person name="Perez-Martin J."/>
            <person name="Feldbrugge M."/>
            <person name="Basse C.W."/>
            <person name="Steinberg G."/>
            <person name="Ibeas J.I."/>
            <person name="Holloman W."/>
            <person name="Guzman P."/>
            <person name="Farman M."/>
            <person name="Stajich J.E."/>
            <person name="Sentandreu R."/>
            <person name="Gonzalez-Prieto J.M."/>
            <person name="Kennell J.C."/>
            <person name="Molina L."/>
            <person name="Schirawski J."/>
            <person name="Mendoza-Mendoza A."/>
            <person name="Greilinger D."/>
            <person name="Munch K."/>
            <person name="Rossel N."/>
            <person name="Scherer M."/>
            <person name="Vranes M."/>
            <person name="Ladendorf O."/>
            <person name="Vincon V."/>
            <person name="Fuchs U."/>
            <person name="Sandrock B."/>
            <person name="Meng S."/>
            <person name="Ho E.C."/>
            <person name="Cahill M.J."/>
            <person name="Boyce K.J."/>
            <person name="Klose J."/>
            <person name="Klosterman S.J."/>
            <person name="Deelstra H.J."/>
            <person name="Ortiz-Castellanos L."/>
            <person name="Li W."/>
            <person name="Sanchez-Alonso P."/>
            <person name="Schreier P.H."/>
            <person name="Hauser-Hahn I."/>
            <person name="Vaupel M."/>
            <person name="Koopmann E."/>
            <person name="Friedrich G."/>
            <person name="Voss H."/>
            <person name="Schluter T."/>
            <person name="Margolis J."/>
            <person name="Platt D."/>
            <person name="Swimmer C."/>
            <person name="Gnirke A."/>
            <person name="Chen F."/>
            <person name="Vysotskaia V."/>
            <person name="Mannhaupt G."/>
            <person name="Guldener U."/>
            <person name="Munsterkotter M."/>
            <person name="Haase D."/>
            <person name="Oesterheld M."/>
            <person name="Mewes H.W."/>
            <person name="Mauceli E.W."/>
            <person name="DeCaprio D."/>
            <person name="Wade C.M."/>
            <person name="Butler J."/>
            <person name="Young S."/>
            <person name="Jaffe D.B."/>
            <person name="Calvo S."/>
            <person name="Nusbaum C."/>
            <person name="Galagan J."/>
            <person name="Birren B.W."/>
        </authorList>
    </citation>
    <scope>NUCLEOTIDE SEQUENCE [LARGE SCALE GENOMIC DNA]</scope>
    <source>
        <strain evidence="2">DSM 14603 / FGSC 9021 / UM521</strain>
    </source>
</reference>
<dbReference type="InParanoid" id="A0A0D1CU68"/>
<dbReference type="EMBL" id="CM003143">
    <property type="protein sequence ID" value="KIS70023.1"/>
    <property type="molecule type" value="Genomic_DNA"/>
</dbReference>
<accession>A0A0D1CU68</accession>
<protein>
    <recommendedName>
        <fullName evidence="3">Metallo-beta-lactamase domain-containing protein</fullName>
    </recommendedName>
</protein>
<gene>
    <name evidence="1" type="ORF">UMAG_12157</name>
</gene>
<keyword evidence="2" id="KW-1185">Reference proteome</keyword>
<dbReference type="SUPFAM" id="SSF56281">
    <property type="entry name" value="Metallo-hydrolase/oxidoreductase"/>
    <property type="match status" value="1"/>
</dbReference>
<evidence type="ECO:0008006" key="3">
    <source>
        <dbReference type="Google" id="ProtNLM"/>
    </source>
</evidence>
<evidence type="ECO:0000313" key="1">
    <source>
        <dbReference type="EMBL" id="KIS70023.1"/>
    </source>
</evidence>
<dbReference type="KEGG" id="uma:UMAG_12157"/>
<dbReference type="VEuPathDB" id="FungiDB:UMAG_12157"/>
<dbReference type="Proteomes" id="UP000000561">
    <property type="component" value="Chromosome 4"/>
</dbReference>
<dbReference type="eggNOG" id="ENOG502S1A6">
    <property type="taxonomic scope" value="Eukaryota"/>
</dbReference>
<proteinExistence type="predicted"/>
<name>A0A0D1CU68_MYCMD</name>
<sequence length="289" mass="31869">MCSEVLLKKFTVESIDKIGLSGIMISYAHMDHYGSLRDLDASLPVFVGPETMDWIGGGEDAAPKGEKELMTFSTSFLKDCTFIETDCIRSSKIDERIKTRIKDIKAGPFDKARDFFGDGSHCQGHMVLSAKTTYGPNPTYVLSSGDAAHQQALYHILPPPLQLNTETFGFSPAKYDHLYSAEIDRCATPDYFDRTSTEAITDRAILIGKVSCTQTFPDKAIRTLAALCCMKAYSDVMVVLAHETDSVKATDLKESAGLVVDDWQRKGYKDAKIESDKQARHPLATVSGE</sequence>